<dbReference type="OrthoDB" id="194386at2759"/>
<dbReference type="Pfam" id="PF10294">
    <property type="entry name" value="Methyltransf_16"/>
    <property type="match status" value="1"/>
</dbReference>
<gene>
    <name evidence="1" type="ORF">THRCLA_08154</name>
</gene>
<evidence type="ECO:0000313" key="2">
    <source>
        <dbReference type="Proteomes" id="UP000243217"/>
    </source>
</evidence>
<name>A0A1V9Z9A0_9STRA</name>
<proteinExistence type="predicted"/>
<dbReference type="STRING" id="74557.A0A1V9Z9A0"/>
<protein>
    <submittedName>
        <fullName evidence="1">Uncharacterized protein</fullName>
    </submittedName>
</protein>
<dbReference type="CDD" id="cd02440">
    <property type="entry name" value="AdoMet_MTases"/>
    <property type="match status" value="1"/>
</dbReference>
<organism evidence="1 2">
    <name type="scientific">Thraustotheca clavata</name>
    <dbReference type="NCBI Taxonomy" id="74557"/>
    <lineage>
        <taxon>Eukaryota</taxon>
        <taxon>Sar</taxon>
        <taxon>Stramenopiles</taxon>
        <taxon>Oomycota</taxon>
        <taxon>Saprolegniomycetes</taxon>
        <taxon>Saprolegniales</taxon>
        <taxon>Achlyaceae</taxon>
        <taxon>Thraustotheca</taxon>
    </lineage>
</organism>
<dbReference type="AlphaFoldDB" id="A0A1V9Z9A0"/>
<dbReference type="SUPFAM" id="SSF53335">
    <property type="entry name" value="S-adenosyl-L-methionine-dependent methyltransferases"/>
    <property type="match status" value="1"/>
</dbReference>
<dbReference type="InterPro" id="IPR029063">
    <property type="entry name" value="SAM-dependent_MTases_sf"/>
</dbReference>
<evidence type="ECO:0000313" key="1">
    <source>
        <dbReference type="EMBL" id="OQR94559.1"/>
    </source>
</evidence>
<dbReference type="Gene3D" id="3.40.50.150">
    <property type="entry name" value="Vaccinia Virus protein VP39"/>
    <property type="match status" value="1"/>
</dbReference>
<dbReference type="InterPro" id="IPR019410">
    <property type="entry name" value="Methyltransf_16"/>
</dbReference>
<dbReference type="Proteomes" id="UP000243217">
    <property type="component" value="Unassembled WGS sequence"/>
</dbReference>
<reference evidence="1 2" key="1">
    <citation type="journal article" date="2014" name="Genome Biol. Evol.">
        <title>The secreted proteins of Achlya hypogyna and Thraustotheca clavata identify the ancestral oomycete secretome and reveal gene acquisitions by horizontal gene transfer.</title>
        <authorList>
            <person name="Misner I."/>
            <person name="Blouin N."/>
            <person name="Leonard G."/>
            <person name="Richards T.A."/>
            <person name="Lane C.E."/>
        </authorList>
    </citation>
    <scope>NUCLEOTIDE SEQUENCE [LARGE SCALE GENOMIC DNA]</scope>
    <source>
        <strain evidence="1 2">ATCC 34112</strain>
    </source>
</reference>
<dbReference type="EMBL" id="JNBS01002178">
    <property type="protein sequence ID" value="OQR94559.1"/>
    <property type="molecule type" value="Genomic_DNA"/>
</dbReference>
<comment type="caution">
    <text evidence="1">The sequence shown here is derived from an EMBL/GenBank/DDBJ whole genome shotgun (WGS) entry which is preliminary data.</text>
</comment>
<sequence length="140" mass="15307">MWNVYRLSISSIQFQSTMSWCEFAASRSTGLRVYAGAHILIRFLTSPIGLELLDNASLVERGCGTGAVGSVAAVTANVKQVVVTDGDPRACELAKLNINHLVHERKPLLPATAMQMYWGNDPVPQAFDIGIGCELMYYKT</sequence>
<accession>A0A1V9Z9A0</accession>
<keyword evidence="2" id="KW-1185">Reference proteome</keyword>